<dbReference type="CDD" id="cd08876">
    <property type="entry name" value="START_1"/>
    <property type="match status" value="1"/>
</dbReference>
<dbReference type="Proteomes" id="UP001481413">
    <property type="component" value="Unassembled WGS sequence"/>
</dbReference>
<keyword evidence="1" id="KW-0732">Signal</keyword>
<dbReference type="Gene3D" id="3.30.530.20">
    <property type="match status" value="1"/>
</dbReference>
<evidence type="ECO:0000313" key="3">
    <source>
        <dbReference type="EMBL" id="GAA6145559.1"/>
    </source>
</evidence>
<feature type="signal peptide" evidence="1">
    <location>
        <begin position="1"/>
        <end position="30"/>
    </location>
</feature>
<dbReference type="SMART" id="SM00234">
    <property type="entry name" value="START"/>
    <property type="match status" value="1"/>
</dbReference>
<accession>A0ABP9ZZH7</accession>
<evidence type="ECO:0000259" key="2">
    <source>
        <dbReference type="PROSITE" id="PS50848"/>
    </source>
</evidence>
<name>A0ABP9ZZH7_9GAMM</name>
<proteinExistence type="predicted"/>
<dbReference type="EMBL" id="BAABWH010000004">
    <property type="protein sequence ID" value="GAA6145559.1"/>
    <property type="molecule type" value="Genomic_DNA"/>
</dbReference>
<evidence type="ECO:0000256" key="1">
    <source>
        <dbReference type="SAM" id="SignalP"/>
    </source>
</evidence>
<dbReference type="InterPro" id="IPR002913">
    <property type="entry name" value="START_lipid-bd_dom"/>
</dbReference>
<dbReference type="RefSeq" id="WP_353294561.1">
    <property type="nucleotide sequence ID" value="NZ_BAABWH010000004.1"/>
</dbReference>
<dbReference type="SUPFAM" id="SSF55961">
    <property type="entry name" value="Bet v1-like"/>
    <property type="match status" value="1"/>
</dbReference>
<protein>
    <submittedName>
        <fullName evidence="3">START domain-containing protein</fullName>
    </submittedName>
</protein>
<dbReference type="Pfam" id="PF01852">
    <property type="entry name" value="START"/>
    <property type="match status" value="1"/>
</dbReference>
<dbReference type="InterPro" id="IPR051213">
    <property type="entry name" value="START_lipid_transfer"/>
</dbReference>
<dbReference type="InterPro" id="IPR023393">
    <property type="entry name" value="START-like_dom_sf"/>
</dbReference>
<organism evidence="3 4">
    <name type="scientific">Thalassolituus maritimus</name>
    <dbReference type="NCBI Taxonomy" id="484498"/>
    <lineage>
        <taxon>Bacteria</taxon>
        <taxon>Pseudomonadati</taxon>
        <taxon>Pseudomonadota</taxon>
        <taxon>Gammaproteobacteria</taxon>
        <taxon>Oceanospirillales</taxon>
        <taxon>Oceanospirillaceae</taxon>
        <taxon>Thalassolituus</taxon>
    </lineage>
</organism>
<reference evidence="3 4" key="1">
    <citation type="submission" date="2024-04" db="EMBL/GenBank/DDBJ databases">
        <title>Draft genome sequence of Thalassolituus maritimus NBRC 116585.</title>
        <authorList>
            <person name="Miyakawa T."/>
            <person name="Kusuya Y."/>
            <person name="Miura T."/>
        </authorList>
    </citation>
    <scope>NUCLEOTIDE SEQUENCE [LARGE SCALE GENOMIC DNA]</scope>
    <source>
        <strain evidence="3 4">5NW40-0001</strain>
    </source>
</reference>
<evidence type="ECO:0000313" key="4">
    <source>
        <dbReference type="Proteomes" id="UP001481413"/>
    </source>
</evidence>
<keyword evidence="4" id="KW-1185">Reference proteome</keyword>
<sequence>MINALPDNVLNAFKSVMAVLLLMLVVPLSAADNAGTESSASKKDKRHWKEATYDEKNDIRVFLSDVKGSDMKAFKGVTTLKSSLTAPIALLQDVTRAHEWVFNCKAMDLIEELSSTNAIYYTVTSMPWPVKNRDSISETTITQNPETGAVRVSMDARNDIFPANDDHVRVREFSGSWLLEPLAGGDLRVTYEAHANPGGGLPSWLVNSFVVDAPLNTLREFRDIVLEEQYQTATRDYITH</sequence>
<gene>
    <name evidence="3" type="ORF">NBRC116585_16770</name>
</gene>
<comment type="caution">
    <text evidence="3">The sequence shown here is derived from an EMBL/GenBank/DDBJ whole genome shotgun (WGS) entry which is preliminary data.</text>
</comment>
<dbReference type="PANTHER" id="PTHR19308:SF14">
    <property type="entry name" value="START DOMAIN-CONTAINING PROTEIN"/>
    <property type="match status" value="1"/>
</dbReference>
<dbReference type="PROSITE" id="PS50848">
    <property type="entry name" value="START"/>
    <property type="match status" value="1"/>
</dbReference>
<dbReference type="PIRSF" id="PIRSF039033">
    <property type="entry name" value="START_dom"/>
    <property type="match status" value="1"/>
</dbReference>
<feature type="domain" description="START" evidence="2">
    <location>
        <begin position="44"/>
        <end position="230"/>
    </location>
</feature>
<dbReference type="InterPro" id="IPR028347">
    <property type="entry name" value="START_dom_prot"/>
</dbReference>
<feature type="chain" id="PRO_5046536229" evidence="1">
    <location>
        <begin position="31"/>
        <end position="240"/>
    </location>
</feature>
<dbReference type="PANTHER" id="PTHR19308">
    <property type="entry name" value="PHOSPHATIDYLCHOLINE TRANSFER PROTEIN"/>
    <property type="match status" value="1"/>
</dbReference>